<dbReference type="EMBL" id="JAPDRK010000013">
    <property type="protein sequence ID" value="KAJ9606609.1"/>
    <property type="molecule type" value="Genomic_DNA"/>
</dbReference>
<keyword evidence="6" id="KW-1185">Reference proteome</keyword>
<accession>A0AA39CFR4</accession>
<sequence>MGSISKPILLQLGEQIIHNPKIYERLNESFIIIQPRVEERERASFMQALQKKHWGDFQGMFRPSMDSGGEMGLWDDELVSLLPESMKIFASAGAGFEWVDTERLAKARILYCNGGNSASEAVAEMAMFHILSTFRNLNWSQAGARSNSPEEWLNTHKSVSKSAHNLHGHVLGIIGLGNIGYRIAKKAYLGFGMRIHYYDTIRKSAEQESSIEATYASTLEDLLAEADCVVLATPFGGRKMINGEVLAEFKRGARFVNIARGALVDEEALIQAVLSGHISAIGLDVFENEPVMNQGLFGLQNATLTCHNAGGTVETFVEFERLSMENVEQYLLQGQALTPVNLHLLKGSG</sequence>
<dbReference type="GO" id="GO:0005829">
    <property type="term" value="C:cytosol"/>
    <property type="evidence" value="ECO:0007669"/>
    <property type="project" value="TreeGrafter"/>
</dbReference>
<dbReference type="InterPro" id="IPR006140">
    <property type="entry name" value="D-isomer_DH_NAD-bd"/>
</dbReference>
<comment type="similarity">
    <text evidence="2">Belongs to the D-isomer specific 2-hydroxyacid dehydrogenase family.</text>
</comment>
<dbReference type="PANTHER" id="PTHR10996:SF281">
    <property type="entry name" value="D-ISOMER SPECIFIC 2-HYDROXYACID DEHYDROGENASE NAD-BINDING DOMAIN-CONTAINING PROTEIN-RELATED"/>
    <property type="match status" value="1"/>
</dbReference>
<dbReference type="InterPro" id="IPR029752">
    <property type="entry name" value="D-isomer_DH_CS1"/>
</dbReference>
<dbReference type="Gene3D" id="3.40.50.720">
    <property type="entry name" value="NAD(P)-binding Rossmann-like Domain"/>
    <property type="match status" value="2"/>
</dbReference>
<feature type="domain" description="D-isomer specific 2-hydroxyacid dehydrogenase catalytic" evidence="3">
    <location>
        <begin position="76"/>
        <end position="341"/>
    </location>
</feature>
<dbReference type="InterPro" id="IPR029753">
    <property type="entry name" value="D-isomer_DH_CS"/>
</dbReference>
<comment type="caution">
    <text evidence="5">The sequence shown here is derived from an EMBL/GenBank/DDBJ whole genome shotgun (WGS) entry which is preliminary data.</text>
</comment>
<dbReference type="GO" id="GO:0051287">
    <property type="term" value="F:NAD binding"/>
    <property type="evidence" value="ECO:0007669"/>
    <property type="project" value="InterPro"/>
</dbReference>
<dbReference type="SUPFAM" id="SSF51735">
    <property type="entry name" value="NAD(P)-binding Rossmann-fold domains"/>
    <property type="match status" value="1"/>
</dbReference>
<dbReference type="InterPro" id="IPR036291">
    <property type="entry name" value="NAD(P)-bd_dom_sf"/>
</dbReference>
<evidence type="ECO:0000259" key="4">
    <source>
        <dbReference type="Pfam" id="PF02826"/>
    </source>
</evidence>
<evidence type="ECO:0008006" key="7">
    <source>
        <dbReference type="Google" id="ProtNLM"/>
    </source>
</evidence>
<dbReference type="PANTHER" id="PTHR10996">
    <property type="entry name" value="2-HYDROXYACID DEHYDROGENASE-RELATED"/>
    <property type="match status" value="1"/>
</dbReference>
<gene>
    <name evidence="5" type="ORF">H2200_008617</name>
</gene>
<dbReference type="PROSITE" id="PS00671">
    <property type="entry name" value="D_2_HYDROXYACID_DH_3"/>
    <property type="match status" value="1"/>
</dbReference>
<name>A0AA39CFR4_9EURO</name>
<dbReference type="Proteomes" id="UP001172673">
    <property type="component" value="Unassembled WGS sequence"/>
</dbReference>
<dbReference type="AlphaFoldDB" id="A0AA39CFR4"/>
<dbReference type="SUPFAM" id="SSF52283">
    <property type="entry name" value="Formate/glycerate dehydrogenase catalytic domain-like"/>
    <property type="match status" value="1"/>
</dbReference>
<proteinExistence type="inferred from homology"/>
<reference evidence="5" key="1">
    <citation type="submission" date="2022-10" db="EMBL/GenBank/DDBJ databases">
        <title>Culturing micro-colonial fungi from biological soil crusts in the Mojave desert and describing Neophaeococcomyces mojavensis, and introducing the new genera and species Taxawa tesnikishii.</title>
        <authorList>
            <person name="Kurbessoian T."/>
            <person name="Stajich J.E."/>
        </authorList>
    </citation>
    <scope>NUCLEOTIDE SEQUENCE</scope>
    <source>
        <strain evidence="5">TK_41</strain>
    </source>
</reference>
<dbReference type="GO" id="GO:0030267">
    <property type="term" value="F:glyoxylate reductase (NADPH) activity"/>
    <property type="evidence" value="ECO:0007669"/>
    <property type="project" value="TreeGrafter"/>
</dbReference>
<dbReference type="PROSITE" id="PS00065">
    <property type="entry name" value="D_2_HYDROXYACID_DH_1"/>
    <property type="match status" value="1"/>
</dbReference>
<dbReference type="InterPro" id="IPR050223">
    <property type="entry name" value="D-isomer_2-hydroxyacid_DH"/>
</dbReference>
<evidence type="ECO:0000259" key="3">
    <source>
        <dbReference type="Pfam" id="PF00389"/>
    </source>
</evidence>
<evidence type="ECO:0000256" key="2">
    <source>
        <dbReference type="RuleBase" id="RU003719"/>
    </source>
</evidence>
<dbReference type="FunFam" id="3.40.50.720:FF:000526">
    <property type="entry name" value="D-mandelate dehydrogenase, putative"/>
    <property type="match status" value="1"/>
</dbReference>
<dbReference type="Pfam" id="PF02826">
    <property type="entry name" value="2-Hacid_dh_C"/>
    <property type="match status" value="1"/>
</dbReference>
<protein>
    <recommendedName>
        <fullName evidence="7">D-mandelate dehydrogenase</fullName>
    </recommendedName>
</protein>
<keyword evidence="1 2" id="KW-0560">Oxidoreductase</keyword>
<organism evidence="5 6">
    <name type="scientific">Cladophialophora chaetospira</name>
    <dbReference type="NCBI Taxonomy" id="386627"/>
    <lineage>
        <taxon>Eukaryota</taxon>
        <taxon>Fungi</taxon>
        <taxon>Dikarya</taxon>
        <taxon>Ascomycota</taxon>
        <taxon>Pezizomycotina</taxon>
        <taxon>Eurotiomycetes</taxon>
        <taxon>Chaetothyriomycetidae</taxon>
        <taxon>Chaetothyriales</taxon>
        <taxon>Herpotrichiellaceae</taxon>
        <taxon>Cladophialophora</taxon>
    </lineage>
</organism>
<dbReference type="CDD" id="cd12168">
    <property type="entry name" value="Mand_dh_like"/>
    <property type="match status" value="1"/>
</dbReference>
<dbReference type="InterPro" id="IPR006139">
    <property type="entry name" value="D-isomer_2_OHA_DH_cat_dom"/>
</dbReference>
<evidence type="ECO:0000313" key="5">
    <source>
        <dbReference type="EMBL" id="KAJ9606609.1"/>
    </source>
</evidence>
<evidence type="ECO:0000313" key="6">
    <source>
        <dbReference type="Proteomes" id="UP001172673"/>
    </source>
</evidence>
<feature type="domain" description="D-isomer specific 2-hydroxyacid dehydrogenase NAD-binding" evidence="4">
    <location>
        <begin position="129"/>
        <end position="309"/>
    </location>
</feature>
<evidence type="ECO:0000256" key="1">
    <source>
        <dbReference type="ARBA" id="ARBA00023002"/>
    </source>
</evidence>
<dbReference type="GO" id="GO:0016618">
    <property type="term" value="F:hydroxypyruvate reductase [NAD(P)H] activity"/>
    <property type="evidence" value="ECO:0007669"/>
    <property type="project" value="TreeGrafter"/>
</dbReference>
<dbReference type="Pfam" id="PF00389">
    <property type="entry name" value="2-Hacid_dh"/>
    <property type="match status" value="1"/>
</dbReference>